<dbReference type="PANTHER" id="PTHR46558">
    <property type="entry name" value="TRACRIPTIONAL REGULATORY PROTEIN-RELATED-RELATED"/>
    <property type="match status" value="1"/>
</dbReference>
<organism evidence="4 5">
    <name type="scientific">Ruminococcus flavefaciens</name>
    <dbReference type="NCBI Taxonomy" id="1265"/>
    <lineage>
        <taxon>Bacteria</taxon>
        <taxon>Bacillati</taxon>
        <taxon>Bacillota</taxon>
        <taxon>Clostridia</taxon>
        <taxon>Eubacteriales</taxon>
        <taxon>Oscillospiraceae</taxon>
        <taxon>Ruminococcus</taxon>
    </lineage>
</organism>
<evidence type="ECO:0000259" key="3">
    <source>
        <dbReference type="PROSITE" id="PS50943"/>
    </source>
</evidence>
<dbReference type="RefSeq" id="WP_109727376.1">
    <property type="nucleotide sequence ID" value="NZ_QGDI01000011.1"/>
</dbReference>
<evidence type="ECO:0000313" key="5">
    <source>
        <dbReference type="Proteomes" id="UP000245720"/>
    </source>
</evidence>
<dbReference type="PANTHER" id="PTHR46558:SF4">
    <property type="entry name" value="DNA-BIDING PHAGE PROTEIN"/>
    <property type="match status" value="1"/>
</dbReference>
<comment type="caution">
    <text evidence="4">The sequence shown here is derived from an EMBL/GenBank/DDBJ whole genome shotgun (WGS) entry which is preliminary data.</text>
</comment>
<gene>
    <name evidence="4" type="ORF">IE37_02654</name>
</gene>
<feature type="transmembrane region" description="Helical" evidence="2">
    <location>
        <begin position="274"/>
        <end position="294"/>
    </location>
</feature>
<evidence type="ECO:0000256" key="1">
    <source>
        <dbReference type="ARBA" id="ARBA00023125"/>
    </source>
</evidence>
<feature type="transmembrane region" description="Helical" evidence="2">
    <location>
        <begin position="195"/>
        <end position="218"/>
    </location>
</feature>
<proteinExistence type="predicted"/>
<dbReference type="CDD" id="cd00093">
    <property type="entry name" value="HTH_XRE"/>
    <property type="match status" value="1"/>
</dbReference>
<dbReference type="EMBL" id="QGDI01000011">
    <property type="protein sequence ID" value="PWJ11006.1"/>
    <property type="molecule type" value="Genomic_DNA"/>
</dbReference>
<dbReference type="InterPro" id="IPR010982">
    <property type="entry name" value="Lambda_DNA-bd_dom_sf"/>
</dbReference>
<dbReference type="AlphaFoldDB" id="A0A315XWJ5"/>
<feature type="transmembrane region" description="Helical" evidence="2">
    <location>
        <begin position="137"/>
        <end position="156"/>
    </location>
</feature>
<keyword evidence="1 4" id="KW-0238">DNA-binding</keyword>
<dbReference type="Pfam" id="PF01381">
    <property type="entry name" value="HTH_3"/>
    <property type="match status" value="1"/>
</dbReference>
<evidence type="ECO:0000313" key="4">
    <source>
        <dbReference type="EMBL" id="PWJ11006.1"/>
    </source>
</evidence>
<feature type="domain" description="HTH cro/C1-type" evidence="3">
    <location>
        <begin position="7"/>
        <end position="61"/>
    </location>
</feature>
<keyword evidence="2" id="KW-1133">Transmembrane helix</keyword>
<feature type="transmembrane region" description="Helical" evidence="2">
    <location>
        <begin position="106"/>
        <end position="125"/>
    </location>
</feature>
<name>A0A315XWJ5_RUMFL</name>
<dbReference type="InterPro" id="IPR001387">
    <property type="entry name" value="Cro/C1-type_HTH"/>
</dbReference>
<dbReference type="OrthoDB" id="9815852at2"/>
<dbReference type="SUPFAM" id="SSF47413">
    <property type="entry name" value="lambda repressor-like DNA-binding domains"/>
    <property type="match status" value="1"/>
</dbReference>
<feature type="transmembrane region" description="Helical" evidence="2">
    <location>
        <begin position="300"/>
        <end position="319"/>
    </location>
</feature>
<keyword evidence="2" id="KW-0812">Transmembrane</keyword>
<evidence type="ECO:0000256" key="2">
    <source>
        <dbReference type="SAM" id="Phobius"/>
    </source>
</evidence>
<reference evidence="4 5" key="1">
    <citation type="submission" date="2018-05" db="EMBL/GenBank/DDBJ databases">
        <title>The Hungate 1000. A catalogue of reference genomes from the rumen microbiome.</title>
        <authorList>
            <person name="Kelly W."/>
        </authorList>
    </citation>
    <scope>NUCLEOTIDE SEQUENCE [LARGE SCALE GENOMIC DNA]</scope>
    <source>
        <strain evidence="4 5">SAb67</strain>
    </source>
</reference>
<dbReference type="PROSITE" id="PS50943">
    <property type="entry name" value="HTH_CROC1"/>
    <property type="match status" value="1"/>
</dbReference>
<dbReference type="Proteomes" id="UP000245720">
    <property type="component" value="Unassembled WGS sequence"/>
</dbReference>
<feature type="transmembrane region" description="Helical" evidence="2">
    <location>
        <begin position="230"/>
        <end position="253"/>
    </location>
</feature>
<sequence>MILADKIIELRKRSGMSQEELAEKLGVSRQSVSKWEGAQSTPDINRILQLSEIFSVSTDTLLKDEADLPAAEASPQEPSVETEPPLRKVSMEEANSFLAVNEKRSVRTPLGVALCILGIVPTILIECFDTTEKIADMLGAPLLFIMVAIGVALFIISGQKMKPYDYLSREGIDTEYGVSGMAGDKKAKYAPKHTIFIVVGVILLILSVIPTIIIDAAFPDSSTADSVSGALFFGMVALGVALLTHTGIIMGGYKKLLEEDDFTRKRKKRRSKPNPAMGIYWCCITAVYLLWSIITKAWDVSWIIWVLGALLCPLIAVAFRNKDE</sequence>
<accession>A0A315XWJ5</accession>
<dbReference type="Gene3D" id="1.10.260.40">
    <property type="entry name" value="lambda repressor-like DNA-binding domains"/>
    <property type="match status" value="1"/>
</dbReference>
<dbReference type="SMART" id="SM00530">
    <property type="entry name" value="HTH_XRE"/>
    <property type="match status" value="1"/>
</dbReference>
<dbReference type="GO" id="GO:0003677">
    <property type="term" value="F:DNA binding"/>
    <property type="evidence" value="ECO:0007669"/>
    <property type="project" value="UniProtKB-KW"/>
</dbReference>
<protein>
    <submittedName>
        <fullName evidence="4">DNA-binding XRE family transcriptional regulator</fullName>
    </submittedName>
</protein>
<keyword evidence="2" id="KW-0472">Membrane</keyword>